<reference evidence="2" key="2">
    <citation type="submission" date="2023-06" db="EMBL/GenBank/DDBJ databases">
        <authorList>
            <consortium name="Lawrence Berkeley National Laboratory"/>
            <person name="Haridas S."/>
            <person name="Hensen N."/>
            <person name="Bonometti L."/>
            <person name="Westerberg I."/>
            <person name="Brannstrom I.O."/>
            <person name="Guillou S."/>
            <person name="Cros-Aarteil S."/>
            <person name="Calhoun S."/>
            <person name="Kuo A."/>
            <person name="Mondo S."/>
            <person name="Pangilinan J."/>
            <person name="Riley R."/>
            <person name="Labutti K."/>
            <person name="Andreopoulos B."/>
            <person name="Lipzen A."/>
            <person name="Chen C."/>
            <person name="Yanf M."/>
            <person name="Daum C."/>
            <person name="Ng V."/>
            <person name="Clum A."/>
            <person name="Steindorff A."/>
            <person name="Ohm R."/>
            <person name="Martin F."/>
            <person name="Silar P."/>
            <person name="Natvig D."/>
            <person name="Lalanne C."/>
            <person name="Gautier V."/>
            <person name="Ament-Velasquez S.L."/>
            <person name="Kruys A."/>
            <person name="Hutchinson M.I."/>
            <person name="Powell A.J."/>
            <person name="Barry K."/>
            <person name="Miller A.N."/>
            <person name="Grigoriev I.V."/>
            <person name="Debuchy R."/>
            <person name="Gladieux P."/>
            <person name="Thoren M.H."/>
            <person name="Johannesson H."/>
        </authorList>
    </citation>
    <scope>NUCLEOTIDE SEQUENCE</scope>
    <source>
        <strain evidence="2">CBS 560.94</strain>
    </source>
</reference>
<sequence>MRVPSAGSPANGLLRMQAGKDRVPTSSGRRGNVRGGEGNQDEGVPAGPPEGQYQVDFRPDADQHQLQIQIQFQLRFPLRPQLQVTLAQVSTLHWSLSSLPPSETLGSNQNSFHFTRPHPPRAKCEKPPLTLVFGPSIP</sequence>
<feature type="compositionally biased region" description="Polar residues" evidence="1">
    <location>
        <begin position="99"/>
        <end position="113"/>
    </location>
</feature>
<dbReference type="GeneID" id="87866870"/>
<evidence type="ECO:0000256" key="1">
    <source>
        <dbReference type="SAM" id="MobiDB-lite"/>
    </source>
</evidence>
<accession>A0AAE0JE28</accession>
<protein>
    <submittedName>
        <fullName evidence="2">Uncharacterized protein</fullName>
    </submittedName>
</protein>
<comment type="caution">
    <text evidence="2">The sequence shown here is derived from an EMBL/GenBank/DDBJ whole genome shotgun (WGS) entry which is preliminary data.</text>
</comment>
<keyword evidence="3" id="KW-1185">Reference proteome</keyword>
<reference evidence="2" key="1">
    <citation type="journal article" date="2023" name="Mol. Phylogenet. Evol.">
        <title>Genome-scale phylogeny and comparative genomics of the fungal order Sordariales.</title>
        <authorList>
            <person name="Hensen N."/>
            <person name="Bonometti L."/>
            <person name="Westerberg I."/>
            <person name="Brannstrom I.O."/>
            <person name="Guillou S."/>
            <person name="Cros-Aarteil S."/>
            <person name="Calhoun S."/>
            <person name="Haridas S."/>
            <person name="Kuo A."/>
            <person name="Mondo S."/>
            <person name="Pangilinan J."/>
            <person name="Riley R."/>
            <person name="LaButti K."/>
            <person name="Andreopoulos B."/>
            <person name="Lipzen A."/>
            <person name="Chen C."/>
            <person name="Yan M."/>
            <person name="Daum C."/>
            <person name="Ng V."/>
            <person name="Clum A."/>
            <person name="Steindorff A."/>
            <person name="Ohm R.A."/>
            <person name="Martin F."/>
            <person name="Silar P."/>
            <person name="Natvig D.O."/>
            <person name="Lalanne C."/>
            <person name="Gautier V."/>
            <person name="Ament-Velasquez S.L."/>
            <person name="Kruys A."/>
            <person name="Hutchinson M.I."/>
            <person name="Powell A.J."/>
            <person name="Barry K."/>
            <person name="Miller A.N."/>
            <person name="Grigoriev I.V."/>
            <person name="Debuchy R."/>
            <person name="Gladieux P."/>
            <person name="Hiltunen Thoren M."/>
            <person name="Johannesson H."/>
        </authorList>
    </citation>
    <scope>NUCLEOTIDE SEQUENCE</scope>
    <source>
        <strain evidence="2">CBS 560.94</strain>
    </source>
</reference>
<feature type="region of interest" description="Disordered" evidence="1">
    <location>
        <begin position="99"/>
        <end position="127"/>
    </location>
</feature>
<dbReference type="Proteomes" id="UP001278500">
    <property type="component" value="Unassembled WGS sequence"/>
</dbReference>
<evidence type="ECO:0000313" key="3">
    <source>
        <dbReference type="Proteomes" id="UP001278500"/>
    </source>
</evidence>
<name>A0AAE0JE28_9PEZI</name>
<organism evidence="2 3">
    <name type="scientific">Neurospora tetraspora</name>
    <dbReference type="NCBI Taxonomy" id="94610"/>
    <lineage>
        <taxon>Eukaryota</taxon>
        <taxon>Fungi</taxon>
        <taxon>Dikarya</taxon>
        <taxon>Ascomycota</taxon>
        <taxon>Pezizomycotina</taxon>
        <taxon>Sordariomycetes</taxon>
        <taxon>Sordariomycetidae</taxon>
        <taxon>Sordariales</taxon>
        <taxon>Sordariaceae</taxon>
        <taxon>Neurospora</taxon>
    </lineage>
</organism>
<dbReference type="AlphaFoldDB" id="A0AAE0JE28"/>
<gene>
    <name evidence="2" type="ORF">B0H65DRAFT_550243</name>
</gene>
<dbReference type="RefSeq" id="XP_062680861.1">
    <property type="nucleotide sequence ID" value="XM_062829716.1"/>
</dbReference>
<proteinExistence type="predicted"/>
<evidence type="ECO:0000313" key="2">
    <source>
        <dbReference type="EMBL" id="KAK3343068.1"/>
    </source>
</evidence>
<feature type="region of interest" description="Disordered" evidence="1">
    <location>
        <begin position="1"/>
        <end position="54"/>
    </location>
</feature>
<dbReference type="EMBL" id="JAUEPP010000005">
    <property type="protein sequence ID" value="KAK3343068.1"/>
    <property type="molecule type" value="Genomic_DNA"/>
</dbReference>